<dbReference type="STRING" id="989370.AOQ71_22110"/>
<protein>
    <submittedName>
        <fullName evidence="2">Uncharacterized protein</fullName>
    </submittedName>
</protein>
<organism evidence="2 3">
    <name type="scientific">Bradyrhizobium manausense</name>
    <dbReference type="NCBI Taxonomy" id="989370"/>
    <lineage>
        <taxon>Bacteria</taxon>
        <taxon>Pseudomonadati</taxon>
        <taxon>Pseudomonadota</taxon>
        <taxon>Alphaproteobacteria</taxon>
        <taxon>Hyphomicrobiales</taxon>
        <taxon>Nitrobacteraceae</taxon>
        <taxon>Bradyrhizobium</taxon>
    </lineage>
</organism>
<gene>
    <name evidence="2" type="ORF">AOQ71_22110</name>
</gene>
<evidence type="ECO:0000256" key="1">
    <source>
        <dbReference type="SAM" id="SignalP"/>
    </source>
</evidence>
<keyword evidence="1" id="KW-0732">Signal</keyword>
<dbReference type="OrthoDB" id="8243949at2"/>
<dbReference type="RefSeq" id="WP_057750930.1">
    <property type="nucleotide sequence ID" value="NZ_LJYG01000094.1"/>
</dbReference>
<evidence type="ECO:0000313" key="3">
    <source>
        <dbReference type="Proteomes" id="UP000051936"/>
    </source>
</evidence>
<comment type="caution">
    <text evidence="2">The sequence shown here is derived from an EMBL/GenBank/DDBJ whole genome shotgun (WGS) entry which is preliminary data.</text>
</comment>
<dbReference type="Proteomes" id="UP000051936">
    <property type="component" value="Unassembled WGS sequence"/>
</dbReference>
<proteinExistence type="predicted"/>
<evidence type="ECO:0000313" key="2">
    <source>
        <dbReference type="EMBL" id="KRQ08194.1"/>
    </source>
</evidence>
<dbReference type="EMBL" id="LJYG01000094">
    <property type="protein sequence ID" value="KRQ08194.1"/>
    <property type="molecule type" value="Genomic_DNA"/>
</dbReference>
<sequence length="90" mass="9586">MAKTNIIAAFRIMVSLAIAAPAQAWPGQSSSIDCAWGGEATDYEALTMAPLRKHALAHPHGRKAAHAVMPFASSHLPDHDADPLASMHFE</sequence>
<reference evidence="2 3" key="1">
    <citation type="submission" date="2015-09" db="EMBL/GenBank/DDBJ databases">
        <title>Draft Genome Sequence of Bradyrhizobium manausense Strain BR 3351T, a Novel Symbiotic Nitrogen-Fixing Alphaproteobacterium Isolated from Brazilian Amazon Rain Forest.</title>
        <authorList>
            <person name="De Araujo J.L."/>
            <person name="Zilli J.E."/>
        </authorList>
    </citation>
    <scope>NUCLEOTIDE SEQUENCE [LARGE SCALE GENOMIC DNA]</scope>
    <source>
        <strain evidence="2 3">BR3351</strain>
    </source>
</reference>
<feature type="signal peptide" evidence="1">
    <location>
        <begin position="1"/>
        <end position="24"/>
    </location>
</feature>
<accession>A0A0R3DLP6</accession>
<keyword evidence="3" id="KW-1185">Reference proteome</keyword>
<name>A0A0R3DLP6_9BRAD</name>
<dbReference type="AlphaFoldDB" id="A0A0R3DLP6"/>
<feature type="chain" id="PRO_5006435587" evidence="1">
    <location>
        <begin position="25"/>
        <end position="90"/>
    </location>
</feature>